<protein>
    <recommendedName>
        <fullName evidence="4">Peptidase family M23</fullName>
    </recommendedName>
</protein>
<organism evidence="2 3">
    <name type="scientific">Pseudodonghicola xiamenensis</name>
    <dbReference type="NCBI Taxonomy" id="337702"/>
    <lineage>
        <taxon>Bacteria</taxon>
        <taxon>Pseudomonadati</taxon>
        <taxon>Pseudomonadota</taxon>
        <taxon>Alphaproteobacteria</taxon>
        <taxon>Rhodobacterales</taxon>
        <taxon>Paracoccaceae</taxon>
        <taxon>Pseudodonghicola</taxon>
    </lineage>
</organism>
<comment type="caution">
    <text evidence="2">The sequence shown here is derived from an EMBL/GenBank/DDBJ whole genome shotgun (WGS) entry which is preliminary data.</text>
</comment>
<reference evidence="2" key="1">
    <citation type="journal article" date="2014" name="Int. J. Syst. Evol. Microbiol.">
        <title>Complete genome sequence of Corynebacterium casei LMG S-19264T (=DSM 44701T), isolated from a smear-ripened cheese.</title>
        <authorList>
            <consortium name="US DOE Joint Genome Institute (JGI-PGF)"/>
            <person name="Walter F."/>
            <person name="Albersmeier A."/>
            <person name="Kalinowski J."/>
            <person name="Ruckert C."/>
        </authorList>
    </citation>
    <scope>NUCLEOTIDE SEQUENCE</scope>
    <source>
        <strain evidence="2">CGMCC 1.7081</strain>
    </source>
</reference>
<evidence type="ECO:0000313" key="3">
    <source>
        <dbReference type="Proteomes" id="UP000611500"/>
    </source>
</evidence>
<reference evidence="2" key="2">
    <citation type="submission" date="2020-09" db="EMBL/GenBank/DDBJ databases">
        <authorList>
            <person name="Sun Q."/>
            <person name="Zhou Y."/>
        </authorList>
    </citation>
    <scope>NUCLEOTIDE SEQUENCE</scope>
    <source>
        <strain evidence="2">CGMCC 1.7081</strain>
    </source>
</reference>
<evidence type="ECO:0008006" key="4">
    <source>
        <dbReference type="Google" id="ProtNLM"/>
    </source>
</evidence>
<dbReference type="RefSeq" id="WP_154664323.1">
    <property type="nucleotide sequence ID" value="NZ_BNAP01000001.1"/>
</dbReference>
<dbReference type="EMBL" id="BNAP01000001">
    <property type="protein sequence ID" value="GHG81335.1"/>
    <property type="molecule type" value="Genomic_DNA"/>
</dbReference>
<feature type="signal peptide" evidence="1">
    <location>
        <begin position="1"/>
        <end position="19"/>
    </location>
</feature>
<evidence type="ECO:0000256" key="1">
    <source>
        <dbReference type="SAM" id="SignalP"/>
    </source>
</evidence>
<dbReference type="AlphaFoldDB" id="A0A8J3H5G6"/>
<proteinExistence type="predicted"/>
<evidence type="ECO:0000313" key="2">
    <source>
        <dbReference type="EMBL" id="GHG81335.1"/>
    </source>
</evidence>
<accession>A0A8J3H5G6</accession>
<sequence length="132" mass="14135">MKRSLVICAMATVPFGAAAKQIPAPMTFEIKCRFDRTTPDSAASAVESPRLVSALATSKAPQVIDAIDQGVGFVEVKGTDGVRHFVQPYLGSVLAGQMITVFPDGRSVLTQHYKGKTRLGVHSEVGRCEVME</sequence>
<keyword evidence="3" id="KW-1185">Reference proteome</keyword>
<dbReference type="Proteomes" id="UP000611500">
    <property type="component" value="Unassembled WGS sequence"/>
</dbReference>
<keyword evidence="1" id="KW-0732">Signal</keyword>
<gene>
    <name evidence="2" type="ORF">GCM10010961_05300</name>
</gene>
<name>A0A8J3H5G6_9RHOB</name>
<feature type="chain" id="PRO_5035171000" description="Peptidase family M23" evidence="1">
    <location>
        <begin position="20"/>
        <end position="132"/>
    </location>
</feature>